<dbReference type="FunFam" id="1.10.287.950:FF:000001">
    <property type="entry name" value="Methyl-accepting chemotaxis sensory transducer"/>
    <property type="match status" value="1"/>
</dbReference>
<dbReference type="Proteomes" id="UP000811899">
    <property type="component" value="Unassembled WGS sequence"/>
</dbReference>
<dbReference type="SMART" id="SM00304">
    <property type="entry name" value="HAMP"/>
    <property type="match status" value="1"/>
</dbReference>
<organism evidence="8 9">
    <name type="scientific">Geoanaerobacter pelophilus</name>
    <dbReference type="NCBI Taxonomy" id="60036"/>
    <lineage>
        <taxon>Bacteria</taxon>
        <taxon>Pseudomonadati</taxon>
        <taxon>Thermodesulfobacteriota</taxon>
        <taxon>Desulfuromonadia</taxon>
        <taxon>Geobacterales</taxon>
        <taxon>Geobacteraceae</taxon>
        <taxon>Geoanaerobacter</taxon>
    </lineage>
</organism>
<evidence type="ECO:0000313" key="8">
    <source>
        <dbReference type="EMBL" id="MBT0664185.1"/>
    </source>
</evidence>
<dbReference type="InterPro" id="IPR003660">
    <property type="entry name" value="HAMP_dom"/>
</dbReference>
<keyword evidence="5" id="KW-0472">Membrane</keyword>
<dbReference type="Gene3D" id="1.10.287.950">
    <property type="entry name" value="Methyl-accepting chemotaxis protein"/>
    <property type="match status" value="1"/>
</dbReference>
<dbReference type="PROSITE" id="PS50885">
    <property type="entry name" value="HAMP"/>
    <property type="match status" value="1"/>
</dbReference>
<comment type="similarity">
    <text evidence="3">Belongs to the methyl-accepting chemotaxis (MCP) protein family.</text>
</comment>
<keyword evidence="5" id="KW-0812">Transmembrane</keyword>
<evidence type="ECO:0000313" key="9">
    <source>
        <dbReference type="Proteomes" id="UP000811899"/>
    </source>
</evidence>
<keyword evidence="5" id="KW-1133">Transmembrane helix</keyword>
<dbReference type="Pfam" id="PF12729">
    <property type="entry name" value="4HB_MCP_1"/>
    <property type="match status" value="1"/>
</dbReference>
<evidence type="ECO:0000256" key="2">
    <source>
        <dbReference type="ARBA" id="ARBA00023224"/>
    </source>
</evidence>
<evidence type="ECO:0000256" key="4">
    <source>
        <dbReference type="PROSITE-ProRule" id="PRU00284"/>
    </source>
</evidence>
<keyword evidence="9" id="KW-1185">Reference proteome</keyword>
<dbReference type="GO" id="GO:0004888">
    <property type="term" value="F:transmembrane signaling receptor activity"/>
    <property type="evidence" value="ECO:0007669"/>
    <property type="project" value="InterPro"/>
</dbReference>
<dbReference type="InterPro" id="IPR024478">
    <property type="entry name" value="HlyB_4HB_MCP"/>
</dbReference>
<sequence>MKKWSDFKVGTKLMVLVTSACLALTVVGSQGLMGMRNANHSLAESNSSMEQTALLGQMKSDFLAMRLDLVYMMALKDEVKLREKWLDFSAKTSAVRESLKKFQTFKLDAREAEAIISFKDGFDQYVMTGTKLGEMLLAAHAAGSGSALSDAIKYGTGVVAPLYNKPAETVATLVAENVKQGAAMFSAYSATYKRSFAVTLGIIAASVIGAFLLGLFIASSVTGPLNMVFAAMKNLAAGDLSTRCQINTKDEMGLLAVEVNLMAEKLNHTIALVAQNGIEVASAANQLHSTSEQIATGTEQVAAQTQTVATASDEMAATTSDIARNCHVAADNAGKVNEAALTSAEIVQHTISVMSLISDRVKESAQKVETLGARSEEIGEIIGTIEDIADQTNLLALNAAIEAARAGEQGRGFAVVADEVRALAERTTSATKQIAQTIKTIQQETRGAVQSMVEGVREVETGTSEAARSSAALQNILDQIGSLSMQVNQIATAAEEQTATTGEITNNIQQIASVVQLTANGSQESSAAAAELARLAEELRSQVEQFKLAA</sequence>
<dbReference type="GO" id="GO:0007165">
    <property type="term" value="P:signal transduction"/>
    <property type="evidence" value="ECO:0007669"/>
    <property type="project" value="UniProtKB-KW"/>
</dbReference>
<dbReference type="Pfam" id="PF00672">
    <property type="entry name" value="HAMP"/>
    <property type="match status" value="1"/>
</dbReference>
<accession>A0AAW4L2Z6</accession>
<dbReference type="PANTHER" id="PTHR32089">
    <property type="entry name" value="METHYL-ACCEPTING CHEMOTAXIS PROTEIN MCPB"/>
    <property type="match status" value="1"/>
</dbReference>
<name>A0AAW4L2Z6_9BACT</name>
<dbReference type="EMBL" id="JAHCVJ010000002">
    <property type="protein sequence ID" value="MBT0664185.1"/>
    <property type="molecule type" value="Genomic_DNA"/>
</dbReference>
<protein>
    <submittedName>
        <fullName evidence="8">Methyl-accepting chemotaxis protein</fullName>
    </submittedName>
</protein>
<comment type="caution">
    <text evidence="8">The sequence shown here is derived from an EMBL/GenBank/DDBJ whole genome shotgun (WGS) entry which is preliminary data.</text>
</comment>
<evidence type="ECO:0000256" key="1">
    <source>
        <dbReference type="ARBA" id="ARBA00004370"/>
    </source>
</evidence>
<evidence type="ECO:0000259" key="7">
    <source>
        <dbReference type="PROSITE" id="PS50885"/>
    </source>
</evidence>
<dbReference type="GO" id="GO:0006935">
    <property type="term" value="P:chemotaxis"/>
    <property type="evidence" value="ECO:0007669"/>
    <property type="project" value="InterPro"/>
</dbReference>
<dbReference type="PRINTS" id="PR00260">
    <property type="entry name" value="CHEMTRNSDUCR"/>
</dbReference>
<proteinExistence type="inferred from homology"/>
<feature type="domain" description="HAMP" evidence="7">
    <location>
        <begin position="219"/>
        <end position="271"/>
    </location>
</feature>
<feature type="transmembrane region" description="Helical" evidence="5">
    <location>
        <begin position="196"/>
        <end position="218"/>
    </location>
</feature>
<dbReference type="CDD" id="cd06225">
    <property type="entry name" value="HAMP"/>
    <property type="match status" value="1"/>
</dbReference>
<evidence type="ECO:0000256" key="5">
    <source>
        <dbReference type="SAM" id="Phobius"/>
    </source>
</evidence>
<dbReference type="PROSITE" id="PS50111">
    <property type="entry name" value="CHEMOTAXIS_TRANSDUC_2"/>
    <property type="match status" value="1"/>
</dbReference>
<feature type="domain" description="Methyl-accepting transducer" evidence="6">
    <location>
        <begin position="276"/>
        <end position="512"/>
    </location>
</feature>
<keyword evidence="2 4" id="KW-0807">Transducer</keyword>
<dbReference type="AlphaFoldDB" id="A0AAW4L2Z6"/>
<dbReference type="SUPFAM" id="SSF58104">
    <property type="entry name" value="Methyl-accepting chemotaxis protein (MCP) signaling domain"/>
    <property type="match status" value="1"/>
</dbReference>
<dbReference type="RefSeq" id="WP_214170947.1">
    <property type="nucleotide sequence ID" value="NZ_JAHCVJ010000002.1"/>
</dbReference>
<reference evidence="8 9" key="1">
    <citation type="submission" date="2021-05" db="EMBL/GenBank/DDBJ databases">
        <title>The draft genome of Geobacter pelophilus DSM 12255.</title>
        <authorList>
            <person name="Xu Z."/>
            <person name="Masuda Y."/>
            <person name="Itoh H."/>
            <person name="Senoo K."/>
        </authorList>
    </citation>
    <scope>NUCLEOTIDE SEQUENCE [LARGE SCALE GENOMIC DNA]</scope>
    <source>
        <strain evidence="8 9">DSM 12255</strain>
    </source>
</reference>
<dbReference type="InterPro" id="IPR004090">
    <property type="entry name" value="Chemotax_Me-accpt_rcpt"/>
</dbReference>
<dbReference type="GO" id="GO:0016020">
    <property type="term" value="C:membrane"/>
    <property type="evidence" value="ECO:0007669"/>
    <property type="project" value="UniProtKB-SubCell"/>
</dbReference>
<dbReference type="CDD" id="cd11386">
    <property type="entry name" value="MCP_signal"/>
    <property type="match status" value="1"/>
</dbReference>
<comment type="subcellular location">
    <subcellularLocation>
        <location evidence="1">Membrane</location>
    </subcellularLocation>
</comment>
<gene>
    <name evidence="8" type="ORF">KI809_07705</name>
</gene>
<dbReference type="PANTHER" id="PTHR32089:SF112">
    <property type="entry name" value="LYSOZYME-LIKE PROTEIN-RELATED"/>
    <property type="match status" value="1"/>
</dbReference>
<evidence type="ECO:0000259" key="6">
    <source>
        <dbReference type="PROSITE" id="PS50111"/>
    </source>
</evidence>
<dbReference type="SMART" id="SM00283">
    <property type="entry name" value="MA"/>
    <property type="match status" value="1"/>
</dbReference>
<evidence type="ECO:0000256" key="3">
    <source>
        <dbReference type="ARBA" id="ARBA00029447"/>
    </source>
</evidence>
<dbReference type="Pfam" id="PF00015">
    <property type="entry name" value="MCPsignal"/>
    <property type="match status" value="1"/>
</dbReference>
<dbReference type="InterPro" id="IPR004089">
    <property type="entry name" value="MCPsignal_dom"/>
</dbReference>